<dbReference type="AlphaFoldDB" id="A0A8T2N1W6"/>
<dbReference type="EMBL" id="JAFBMS010000164">
    <property type="protein sequence ID" value="KAG9334084.1"/>
    <property type="molecule type" value="Genomic_DNA"/>
</dbReference>
<reference evidence="1" key="1">
    <citation type="thesis" date="2021" institute="BYU ScholarsArchive" country="Provo, UT, USA">
        <title>Applications of and Algorithms for Genome Assembly and Genomic Analyses with an Emphasis on Marine Teleosts.</title>
        <authorList>
            <person name="Pickett B.D."/>
        </authorList>
    </citation>
    <scope>NUCLEOTIDE SEQUENCE</scope>
    <source>
        <strain evidence="1">HI-2016</strain>
    </source>
</reference>
<proteinExistence type="predicted"/>
<feature type="non-terminal residue" evidence="1">
    <location>
        <position position="1"/>
    </location>
</feature>
<sequence>MLTTLQTSLSSPALSQQLEVFAQVQLLEEFTLFTCTGGGAGTSTRRGARGLTEARLCSDPESLLYRLPLGRRLQDRQALELSDRLRFCRLLLWAESAGRSSPFSAGPVVRNSKFSGSHGDWAFFLPFLLLKWRARKRSETALKAVMAKSFFVLALNLTCEGEGFDQTESTHNPHQDLGERAAWRGTGLETQITGNMTLNFNYAA</sequence>
<gene>
    <name evidence="1" type="ORF">JZ751_009176</name>
</gene>
<protein>
    <submittedName>
        <fullName evidence="1">Uncharacterized protein</fullName>
    </submittedName>
</protein>
<evidence type="ECO:0000313" key="2">
    <source>
        <dbReference type="Proteomes" id="UP000824540"/>
    </source>
</evidence>
<accession>A0A8T2N1W6</accession>
<organism evidence="1 2">
    <name type="scientific">Albula glossodonta</name>
    <name type="common">roundjaw bonefish</name>
    <dbReference type="NCBI Taxonomy" id="121402"/>
    <lineage>
        <taxon>Eukaryota</taxon>
        <taxon>Metazoa</taxon>
        <taxon>Chordata</taxon>
        <taxon>Craniata</taxon>
        <taxon>Vertebrata</taxon>
        <taxon>Euteleostomi</taxon>
        <taxon>Actinopterygii</taxon>
        <taxon>Neopterygii</taxon>
        <taxon>Teleostei</taxon>
        <taxon>Albuliformes</taxon>
        <taxon>Albulidae</taxon>
        <taxon>Albula</taxon>
    </lineage>
</organism>
<comment type="caution">
    <text evidence="1">The sequence shown here is derived from an EMBL/GenBank/DDBJ whole genome shotgun (WGS) entry which is preliminary data.</text>
</comment>
<keyword evidence="2" id="KW-1185">Reference proteome</keyword>
<evidence type="ECO:0000313" key="1">
    <source>
        <dbReference type="EMBL" id="KAG9334084.1"/>
    </source>
</evidence>
<dbReference type="Proteomes" id="UP000824540">
    <property type="component" value="Unassembled WGS sequence"/>
</dbReference>
<name>A0A8T2N1W6_9TELE</name>